<feature type="domain" description="Putative restriction endonuclease" evidence="1">
    <location>
        <begin position="27"/>
        <end position="189"/>
    </location>
</feature>
<dbReference type="AlphaFoldDB" id="A0AAU3GT79"/>
<protein>
    <submittedName>
        <fullName evidence="2">Uma2 family endonuclease</fullName>
    </submittedName>
</protein>
<evidence type="ECO:0000259" key="1">
    <source>
        <dbReference type="Pfam" id="PF05685"/>
    </source>
</evidence>
<dbReference type="InterPro" id="IPR011335">
    <property type="entry name" value="Restrct_endonuc-II-like"/>
</dbReference>
<gene>
    <name evidence="2" type="ORF">OG626_15430</name>
</gene>
<dbReference type="PANTHER" id="PTHR35400">
    <property type="entry name" value="SLR1083 PROTEIN"/>
    <property type="match status" value="1"/>
</dbReference>
<dbReference type="SUPFAM" id="SSF52980">
    <property type="entry name" value="Restriction endonuclease-like"/>
    <property type="match status" value="1"/>
</dbReference>
<dbReference type="EMBL" id="CP109535">
    <property type="protein sequence ID" value="WTY96206.1"/>
    <property type="molecule type" value="Genomic_DNA"/>
</dbReference>
<dbReference type="InterPro" id="IPR008538">
    <property type="entry name" value="Uma2"/>
</dbReference>
<reference evidence="2" key="1">
    <citation type="submission" date="2022-10" db="EMBL/GenBank/DDBJ databases">
        <title>The complete genomes of actinobacterial strains from the NBC collection.</title>
        <authorList>
            <person name="Joergensen T.S."/>
            <person name="Alvarez Arevalo M."/>
            <person name="Sterndorff E.B."/>
            <person name="Faurdal D."/>
            <person name="Vuksanovic O."/>
            <person name="Mourched A.-S."/>
            <person name="Charusanti P."/>
            <person name="Shaw S."/>
            <person name="Blin K."/>
            <person name="Weber T."/>
        </authorList>
    </citation>
    <scope>NUCLEOTIDE SEQUENCE</scope>
    <source>
        <strain evidence="2">NBC_01401</strain>
    </source>
</reference>
<keyword evidence="2" id="KW-0540">Nuclease</keyword>
<sequence length="196" mass="21719">MTVVETDRIEMAEPSDERTLDSMFEWLEKMPVPEGFKSEIVGGNIFMSPQRDNHWDIIADLYDQLRTVYPRKRLKSDVRVDFPGHLNGFSADLLALTEDAPKDGKGNWLFTGVEFVAEVISKGTAANDYGPKKDAYAAGGVPVYLIVDPYAGKCHLFRSPRNGEYGSELTAVFGTDIDLTESGVGVTLTTEDFGRD</sequence>
<dbReference type="CDD" id="cd06260">
    <property type="entry name" value="DUF820-like"/>
    <property type="match status" value="1"/>
</dbReference>
<evidence type="ECO:0000313" key="2">
    <source>
        <dbReference type="EMBL" id="WTY96206.1"/>
    </source>
</evidence>
<dbReference type="Gene3D" id="3.90.1570.10">
    <property type="entry name" value="tt1808, chain A"/>
    <property type="match status" value="1"/>
</dbReference>
<dbReference type="GO" id="GO:0004519">
    <property type="term" value="F:endonuclease activity"/>
    <property type="evidence" value="ECO:0007669"/>
    <property type="project" value="UniProtKB-KW"/>
</dbReference>
<dbReference type="PANTHER" id="PTHR35400:SF3">
    <property type="entry name" value="SLL1072 PROTEIN"/>
    <property type="match status" value="1"/>
</dbReference>
<dbReference type="InterPro" id="IPR012296">
    <property type="entry name" value="Nuclease_put_TT1808"/>
</dbReference>
<dbReference type="Pfam" id="PF05685">
    <property type="entry name" value="Uma2"/>
    <property type="match status" value="1"/>
</dbReference>
<accession>A0AAU3GT79</accession>
<organism evidence="2">
    <name type="scientific">Streptomyces sp. NBC_01401</name>
    <dbReference type="NCBI Taxonomy" id="2903854"/>
    <lineage>
        <taxon>Bacteria</taxon>
        <taxon>Bacillati</taxon>
        <taxon>Actinomycetota</taxon>
        <taxon>Actinomycetes</taxon>
        <taxon>Kitasatosporales</taxon>
        <taxon>Streptomycetaceae</taxon>
        <taxon>Streptomyces</taxon>
    </lineage>
</organism>
<name>A0AAU3GT79_9ACTN</name>
<keyword evidence="2" id="KW-0378">Hydrolase</keyword>
<keyword evidence="2" id="KW-0255">Endonuclease</keyword>
<proteinExistence type="predicted"/>